<sequence>MTLLIGAGGTGGHVYPASALATELVLRGAEVVWVGRPESLEQRVAAELCVRFLPLPAAGFFGKGLAGKALGIVRAMTGVLRCFGLFREAKPDFVVAAGGFVSAAPLAAAWLQRVPYYLLEQNCVPGRVTRFFAPGAREVFLAFPTEKRVRGICVVTGGPLRPTMRGGRADDGRTVLVLGGSLGAQALNLAALDAAATLTNLHFIIVTGSRDYAMVRSRVRSHNCELVEFTSRPEELYRRATIAVSRSGGVVLSELMAFGIPAILVPFPYATDGHQEANARYAVAAGAGIMLDQSGLSGLTEAVRALIEDGPRRAAMSRAALNAARPDAAQRIAERILGCSAG</sequence>
<keyword evidence="3 10" id="KW-0328">Glycosyltransferase</keyword>
<keyword evidence="5 10" id="KW-0133">Cell shape</keyword>
<feature type="binding site" evidence="10">
    <location>
        <position position="161"/>
    </location>
    <ligand>
        <name>UDP-N-acetyl-alpha-D-glucosamine</name>
        <dbReference type="ChEBI" id="CHEBI:57705"/>
    </ligand>
</feature>
<evidence type="ECO:0000256" key="10">
    <source>
        <dbReference type="HAMAP-Rule" id="MF_00033"/>
    </source>
</evidence>
<feature type="domain" description="Glycosyltransferase family 28 N-terminal" evidence="11">
    <location>
        <begin position="5"/>
        <end position="140"/>
    </location>
</feature>
<evidence type="ECO:0000256" key="2">
    <source>
        <dbReference type="ARBA" id="ARBA00022618"/>
    </source>
</evidence>
<dbReference type="Pfam" id="PF03033">
    <property type="entry name" value="Glyco_transf_28"/>
    <property type="match status" value="1"/>
</dbReference>
<comment type="caution">
    <text evidence="13">The sequence shown here is derived from an EMBL/GenBank/DDBJ whole genome shotgun (WGS) entry which is preliminary data.</text>
</comment>
<dbReference type="GO" id="GO:0071555">
    <property type="term" value="P:cell wall organization"/>
    <property type="evidence" value="ECO:0007669"/>
    <property type="project" value="UniProtKB-KW"/>
</dbReference>
<evidence type="ECO:0000313" key="13">
    <source>
        <dbReference type="EMBL" id="HGK28952.1"/>
    </source>
</evidence>
<proteinExistence type="inferred from homology"/>
<dbReference type="EMBL" id="DSUT01000181">
    <property type="protein sequence ID" value="HGK28952.1"/>
    <property type="molecule type" value="Genomic_DNA"/>
</dbReference>
<dbReference type="CDD" id="cd03785">
    <property type="entry name" value="GT28_MurG"/>
    <property type="match status" value="1"/>
</dbReference>
<comment type="similarity">
    <text evidence="10">Belongs to the glycosyltransferase 28 family. MurG subfamily.</text>
</comment>
<dbReference type="PANTHER" id="PTHR21015">
    <property type="entry name" value="UDP-N-ACETYLGLUCOSAMINE--N-ACETYLMURAMYL-(PENTAPEPTIDE) PYROPHOSPHORYL-UNDECAPRENOL N-ACETYLGLUCOSAMINE TRANSFERASE 1"/>
    <property type="match status" value="1"/>
</dbReference>
<name>A0A7C4CC07_UNCW3</name>
<dbReference type="EC" id="2.4.1.227" evidence="10"/>
<keyword evidence="9 10" id="KW-0961">Cell wall biogenesis/degradation</keyword>
<dbReference type="InterPro" id="IPR007235">
    <property type="entry name" value="Glyco_trans_28_C"/>
</dbReference>
<evidence type="ECO:0000256" key="3">
    <source>
        <dbReference type="ARBA" id="ARBA00022676"/>
    </source>
</evidence>
<gene>
    <name evidence="10" type="primary">murG</name>
    <name evidence="13" type="ORF">ENS41_08435</name>
</gene>
<evidence type="ECO:0000256" key="1">
    <source>
        <dbReference type="ARBA" id="ARBA00022475"/>
    </source>
</evidence>
<feature type="binding site" evidence="10">
    <location>
        <position position="122"/>
    </location>
    <ligand>
        <name>UDP-N-acetyl-alpha-D-glucosamine</name>
        <dbReference type="ChEBI" id="CHEBI:57705"/>
    </ligand>
</feature>
<keyword evidence="4 10" id="KW-0808">Transferase</keyword>
<keyword evidence="7 10" id="KW-0472">Membrane</keyword>
<dbReference type="InterPro" id="IPR004276">
    <property type="entry name" value="GlycoTrans_28_N"/>
</dbReference>
<dbReference type="GO" id="GO:0009252">
    <property type="term" value="P:peptidoglycan biosynthetic process"/>
    <property type="evidence" value="ECO:0007669"/>
    <property type="project" value="UniProtKB-UniRule"/>
</dbReference>
<dbReference type="Gene3D" id="3.40.50.2000">
    <property type="entry name" value="Glycogen Phosphorylase B"/>
    <property type="match status" value="2"/>
</dbReference>
<feature type="binding site" evidence="10">
    <location>
        <position position="275"/>
    </location>
    <ligand>
        <name>UDP-N-acetyl-alpha-D-glucosamine</name>
        <dbReference type="ChEBI" id="CHEBI:57705"/>
    </ligand>
</feature>
<keyword evidence="2 10" id="KW-0132">Cell division</keyword>
<keyword evidence="6 10" id="KW-0573">Peptidoglycan synthesis</keyword>
<dbReference type="Pfam" id="PF04101">
    <property type="entry name" value="Glyco_tran_28_C"/>
    <property type="match status" value="1"/>
</dbReference>
<protein>
    <recommendedName>
        <fullName evidence="10">UDP-N-acetylglucosamine--N-acetylmuramyl-(pentapeptide) pyrophosphoryl-undecaprenol N-acetylglucosamine transferase</fullName>
        <ecNumber evidence="10">2.4.1.227</ecNumber>
    </recommendedName>
    <alternativeName>
        <fullName evidence="10">Undecaprenyl-PP-MurNAc-pentapeptide-UDPGlcNAc GlcNAc transferase</fullName>
    </alternativeName>
</protein>
<dbReference type="GO" id="GO:0005975">
    <property type="term" value="P:carbohydrate metabolic process"/>
    <property type="evidence" value="ECO:0007669"/>
    <property type="project" value="InterPro"/>
</dbReference>
<comment type="function">
    <text evidence="10">Cell wall formation. Catalyzes the transfer of a GlcNAc subunit on undecaprenyl-pyrophosphoryl-MurNAc-pentapeptide (lipid intermediate I) to form undecaprenyl-pyrophosphoryl-MurNAc-(pentapeptide)GlcNAc (lipid intermediate II).</text>
</comment>
<dbReference type="UniPathway" id="UPA00219"/>
<organism evidence="13">
    <name type="scientific">candidate division WOR-3 bacterium</name>
    <dbReference type="NCBI Taxonomy" id="2052148"/>
    <lineage>
        <taxon>Bacteria</taxon>
        <taxon>Bacteria division WOR-3</taxon>
    </lineage>
</organism>
<evidence type="ECO:0000256" key="9">
    <source>
        <dbReference type="ARBA" id="ARBA00023316"/>
    </source>
</evidence>
<keyword evidence="1 10" id="KW-1003">Cell membrane</keyword>
<dbReference type="GO" id="GO:0051301">
    <property type="term" value="P:cell division"/>
    <property type="evidence" value="ECO:0007669"/>
    <property type="project" value="UniProtKB-KW"/>
</dbReference>
<feature type="binding site" evidence="10">
    <location>
        <position position="181"/>
    </location>
    <ligand>
        <name>UDP-N-acetyl-alpha-D-glucosamine</name>
        <dbReference type="ChEBI" id="CHEBI:57705"/>
    </ligand>
</feature>
<evidence type="ECO:0000256" key="5">
    <source>
        <dbReference type="ARBA" id="ARBA00022960"/>
    </source>
</evidence>
<evidence type="ECO:0000256" key="6">
    <source>
        <dbReference type="ARBA" id="ARBA00022984"/>
    </source>
</evidence>
<evidence type="ECO:0000256" key="8">
    <source>
        <dbReference type="ARBA" id="ARBA00023306"/>
    </source>
</evidence>
<feature type="domain" description="Glycosyl transferase family 28 C-terminal" evidence="12">
    <location>
        <begin position="174"/>
        <end position="332"/>
    </location>
</feature>
<comment type="catalytic activity">
    <reaction evidence="10">
        <text>di-trans,octa-cis-undecaprenyl diphospho-N-acetyl-alpha-D-muramoyl-L-alanyl-D-glutamyl-meso-2,6-diaminopimeloyl-D-alanyl-D-alanine + UDP-N-acetyl-alpha-D-glucosamine = di-trans,octa-cis-undecaprenyl diphospho-[N-acetyl-alpha-D-glucosaminyl-(1-&gt;4)]-N-acetyl-alpha-D-muramoyl-L-alanyl-D-glutamyl-meso-2,6-diaminopimeloyl-D-alanyl-D-alanine + UDP + H(+)</text>
        <dbReference type="Rhea" id="RHEA:31227"/>
        <dbReference type="ChEBI" id="CHEBI:15378"/>
        <dbReference type="ChEBI" id="CHEBI:57705"/>
        <dbReference type="ChEBI" id="CHEBI:58223"/>
        <dbReference type="ChEBI" id="CHEBI:61387"/>
        <dbReference type="ChEBI" id="CHEBI:61388"/>
        <dbReference type="EC" id="2.4.1.227"/>
    </reaction>
</comment>
<dbReference type="AlphaFoldDB" id="A0A7C4CC07"/>
<reference evidence="13" key="1">
    <citation type="journal article" date="2020" name="mSystems">
        <title>Genome- and Community-Level Interaction Insights into Carbon Utilization and Element Cycling Functions of Hydrothermarchaeota in Hydrothermal Sediment.</title>
        <authorList>
            <person name="Zhou Z."/>
            <person name="Liu Y."/>
            <person name="Xu W."/>
            <person name="Pan J."/>
            <person name="Luo Z.H."/>
            <person name="Li M."/>
        </authorList>
    </citation>
    <scope>NUCLEOTIDE SEQUENCE [LARGE SCALE GENOMIC DNA]</scope>
    <source>
        <strain evidence="13">SpSt-488</strain>
    </source>
</reference>
<comment type="pathway">
    <text evidence="10">Cell wall biogenesis; peptidoglycan biosynthesis.</text>
</comment>
<dbReference type="GO" id="GO:0005886">
    <property type="term" value="C:plasma membrane"/>
    <property type="evidence" value="ECO:0007669"/>
    <property type="project" value="UniProtKB-SubCell"/>
</dbReference>
<evidence type="ECO:0000256" key="7">
    <source>
        <dbReference type="ARBA" id="ARBA00023136"/>
    </source>
</evidence>
<comment type="subcellular location">
    <subcellularLocation>
        <location evidence="10">Cell membrane</location>
        <topology evidence="10">Peripheral membrane protein</topology>
        <orientation evidence="10">Cytoplasmic side</orientation>
    </subcellularLocation>
</comment>
<dbReference type="PANTHER" id="PTHR21015:SF22">
    <property type="entry name" value="GLYCOSYLTRANSFERASE"/>
    <property type="match status" value="1"/>
</dbReference>
<dbReference type="GO" id="GO:0050511">
    <property type="term" value="F:undecaprenyldiphospho-muramoylpentapeptide beta-N-acetylglucosaminyltransferase activity"/>
    <property type="evidence" value="ECO:0007669"/>
    <property type="project" value="UniProtKB-UniRule"/>
</dbReference>
<feature type="binding site" evidence="10">
    <location>
        <begin position="10"/>
        <end position="12"/>
    </location>
    <ligand>
        <name>UDP-N-acetyl-alpha-D-glucosamine</name>
        <dbReference type="ChEBI" id="CHEBI:57705"/>
    </ligand>
</feature>
<comment type="caution">
    <text evidence="10">Lacks conserved residue(s) required for the propagation of feature annotation.</text>
</comment>
<evidence type="ECO:0000259" key="11">
    <source>
        <dbReference type="Pfam" id="PF03033"/>
    </source>
</evidence>
<accession>A0A7C4CC07</accession>
<dbReference type="HAMAP" id="MF_00033">
    <property type="entry name" value="MurG"/>
    <property type="match status" value="1"/>
</dbReference>
<keyword evidence="8 10" id="KW-0131">Cell cycle</keyword>
<evidence type="ECO:0000256" key="4">
    <source>
        <dbReference type="ARBA" id="ARBA00022679"/>
    </source>
</evidence>
<dbReference type="SUPFAM" id="SSF53756">
    <property type="entry name" value="UDP-Glycosyltransferase/glycogen phosphorylase"/>
    <property type="match status" value="1"/>
</dbReference>
<evidence type="ECO:0000259" key="12">
    <source>
        <dbReference type="Pfam" id="PF04101"/>
    </source>
</evidence>
<dbReference type="InterPro" id="IPR006009">
    <property type="entry name" value="GlcNAc_MurG"/>
</dbReference>
<dbReference type="GO" id="GO:0008360">
    <property type="term" value="P:regulation of cell shape"/>
    <property type="evidence" value="ECO:0007669"/>
    <property type="project" value="UniProtKB-KW"/>
</dbReference>